<feature type="domain" description="HTH tetR-type" evidence="3">
    <location>
        <begin position="8"/>
        <end position="69"/>
    </location>
</feature>
<dbReference type="Proteomes" id="UP001524502">
    <property type="component" value="Unassembled WGS sequence"/>
</dbReference>
<name>A0ABT1RSD5_9FIRM</name>
<evidence type="ECO:0000256" key="2">
    <source>
        <dbReference type="PROSITE-ProRule" id="PRU00335"/>
    </source>
</evidence>
<dbReference type="InterPro" id="IPR001647">
    <property type="entry name" value="HTH_TetR"/>
</dbReference>
<dbReference type="Gene3D" id="1.10.357.10">
    <property type="entry name" value="Tetracycline Repressor, domain 2"/>
    <property type="match status" value="1"/>
</dbReference>
<organism evidence="4 5">
    <name type="scientific">Anaerovorax odorimutans</name>
    <dbReference type="NCBI Taxonomy" id="109327"/>
    <lineage>
        <taxon>Bacteria</taxon>
        <taxon>Bacillati</taxon>
        <taxon>Bacillota</taxon>
        <taxon>Clostridia</taxon>
        <taxon>Peptostreptococcales</taxon>
        <taxon>Anaerovoracaceae</taxon>
        <taxon>Anaerovorax</taxon>
    </lineage>
</organism>
<feature type="DNA-binding region" description="H-T-H motif" evidence="2">
    <location>
        <begin position="32"/>
        <end position="51"/>
    </location>
</feature>
<dbReference type="PANTHER" id="PTHR43479:SF11">
    <property type="entry name" value="ACREF_ENVCD OPERON REPRESSOR-RELATED"/>
    <property type="match status" value="1"/>
</dbReference>
<keyword evidence="5" id="KW-1185">Reference proteome</keyword>
<gene>
    <name evidence="4" type="ORF">NE619_15320</name>
</gene>
<evidence type="ECO:0000313" key="4">
    <source>
        <dbReference type="EMBL" id="MCQ4638106.1"/>
    </source>
</evidence>
<comment type="caution">
    <text evidence="4">The sequence shown here is derived from an EMBL/GenBank/DDBJ whole genome shotgun (WGS) entry which is preliminary data.</text>
</comment>
<dbReference type="PROSITE" id="PS50977">
    <property type="entry name" value="HTH_TETR_2"/>
    <property type="match status" value="1"/>
</dbReference>
<sequence>MSRNKYPEITINRILDSATKLFLEKGYEKTTIQDIVDDLGDLSKGAIYHHFSSKEDIIEAVGERMFNSIHFEELFKGREDQLDGLSKLKEICLYCMDNADQRQWMEAIPDYFHNPKFLAQEVYQSAKESAPMLIPYIEEGIADGSITVTQPKEAAEVLLLLANIWINPLVFRETKEAYVSKVLFLKTMLEQIGLPVMDDDVLEVVLSYQELLEE</sequence>
<protein>
    <submittedName>
        <fullName evidence="4">TetR/AcrR family transcriptional regulator</fullName>
    </submittedName>
</protein>
<dbReference type="InterPro" id="IPR050624">
    <property type="entry name" value="HTH-type_Tx_Regulator"/>
</dbReference>
<evidence type="ECO:0000256" key="1">
    <source>
        <dbReference type="ARBA" id="ARBA00023125"/>
    </source>
</evidence>
<reference evidence="4 5" key="1">
    <citation type="submission" date="2022-06" db="EMBL/GenBank/DDBJ databases">
        <title>Isolation of gut microbiota from human fecal samples.</title>
        <authorList>
            <person name="Pamer E.G."/>
            <person name="Barat B."/>
            <person name="Waligurski E."/>
            <person name="Medina S."/>
            <person name="Paddock L."/>
            <person name="Mostad J."/>
        </authorList>
    </citation>
    <scope>NUCLEOTIDE SEQUENCE [LARGE SCALE GENOMIC DNA]</scope>
    <source>
        <strain evidence="4 5">SL.3.17</strain>
    </source>
</reference>
<dbReference type="PANTHER" id="PTHR43479">
    <property type="entry name" value="ACREF/ENVCD OPERON REPRESSOR-RELATED"/>
    <property type="match status" value="1"/>
</dbReference>
<keyword evidence="1 2" id="KW-0238">DNA-binding</keyword>
<evidence type="ECO:0000259" key="3">
    <source>
        <dbReference type="PROSITE" id="PS50977"/>
    </source>
</evidence>
<dbReference type="SUPFAM" id="SSF46689">
    <property type="entry name" value="Homeodomain-like"/>
    <property type="match status" value="1"/>
</dbReference>
<accession>A0ABT1RSD5</accession>
<dbReference type="Pfam" id="PF00440">
    <property type="entry name" value="TetR_N"/>
    <property type="match status" value="1"/>
</dbReference>
<dbReference type="RefSeq" id="WP_256133297.1">
    <property type="nucleotide sequence ID" value="NZ_JANFXK010000020.1"/>
</dbReference>
<dbReference type="EMBL" id="JANFXK010000020">
    <property type="protein sequence ID" value="MCQ4638106.1"/>
    <property type="molecule type" value="Genomic_DNA"/>
</dbReference>
<proteinExistence type="predicted"/>
<evidence type="ECO:0000313" key="5">
    <source>
        <dbReference type="Proteomes" id="UP001524502"/>
    </source>
</evidence>
<dbReference type="InterPro" id="IPR009057">
    <property type="entry name" value="Homeodomain-like_sf"/>
</dbReference>